<organism evidence="1 2">
    <name type="scientific">Glossina morsitans morsitans</name>
    <name type="common">Savannah tsetse fly</name>
    <dbReference type="NCBI Taxonomy" id="37546"/>
    <lineage>
        <taxon>Eukaryota</taxon>
        <taxon>Metazoa</taxon>
        <taxon>Ecdysozoa</taxon>
        <taxon>Arthropoda</taxon>
        <taxon>Hexapoda</taxon>
        <taxon>Insecta</taxon>
        <taxon>Pterygota</taxon>
        <taxon>Neoptera</taxon>
        <taxon>Endopterygota</taxon>
        <taxon>Diptera</taxon>
        <taxon>Brachycera</taxon>
        <taxon>Muscomorpha</taxon>
        <taxon>Hippoboscoidea</taxon>
        <taxon>Glossinidae</taxon>
        <taxon>Glossina</taxon>
    </lineage>
</organism>
<name>A0ABK9NGL1_GLOMM</name>
<evidence type="ECO:0000313" key="1">
    <source>
        <dbReference type="EnsemblMetazoa" id="GMOY014178.P1335"/>
    </source>
</evidence>
<proteinExistence type="predicted"/>
<sequence>MIKKIVNLIIAVIVKRSIIHYCASITLSLCLHHFCLHLQHSSLLQRTTVRLDSYSVSLPKVKESDVLANSYECALKCFKGVAKKLSKRLKIKIQYIAFINEYKELDYMS</sequence>
<dbReference type="EnsemblMetazoa" id="GMOY014178.R1335">
    <property type="protein sequence ID" value="GMOY014178.P1335"/>
    <property type="gene ID" value="GMOY014178"/>
</dbReference>
<dbReference type="EMBL" id="CCAG010016071">
    <property type="status" value="NOT_ANNOTATED_CDS"/>
    <property type="molecule type" value="Genomic_DNA"/>
</dbReference>
<reference evidence="1" key="1">
    <citation type="submission" date="2025-05" db="UniProtKB">
        <authorList>
            <consortium name="EnsemblMetazoa"/>
        </authorList>
    </citation>
    <scope>IDENTIFICATION</scope>
    <source>
        <strain evidence="1">Yale</strain>
    </source>
</reference>
<dbReference type="Proteomes" id="UP000092444">
    <property type="component" value="Unassembled WGS sequence"/>
</dbReference>
<protein>
    <submittedName>
        <fullName evidence="1">Uncharacterized protein</fullName>
    </submittedName>
</protein>
<accession>A0ABK9NGL1</accession>
<evidence type="ECO:0000313" key="2">
    <source>
        <dbReference type="Proteomes" id="UP000092444"/>
    </source>
</evidence>
<keyword evidence="2" id="KW-1185">Reference proteome</keyword>